<organism evidence="8 9">
    <name type="scientific">Jaminaea rosea</name>
    <dbReference type="NCBI Taxonomy" id="1569628"/>
    <lineage>
        <taxon>Eukaryota</taxon>
        <taxon>Fungi</taxon>
        <taxon>Dikarya</taxon>
        <taxon>Basidiomycota</taxon>
        <taxon>Ustilaginomycotina</taxon>
        <taxon>Exobasidiomycetes</taxon>
        <taxon>Microstromatales</taxon>
        <taxon>Microstromatales incertae sedis</taxon>
        <taxon>Jaminaea</taxon>
    </lineage>
</organism>
<dbReference type="AlphaFoldDB" id="A0A316UZZ6"/>
<feature type="compositionally biased region" description="Basic residues" evidence="6">
    <location>
        <begin position="1046"/>
        <end position="1057"/>
    </location>
</feature>
<feature type="region of interest" description="Disordered" evidence="6">
    <location>
        <begin position="622"/>
        <end position="642"/>
    </location>
</feature>
<evidence type="ECO:0000256" key="4">
    <source>
        <dbReference type="ARBA" id="ARBA00023242"/>
    </source>
</evidence>
<dbReference type="GeneID" id="37025525"/>
<feature type="compositionally biased region" description="Basic and acidic residues" evidence="6">
    <location>
        <begin position="1009"/>
        <end position="1023"/>
    </location>
</feature>
<feature type="region of interest" description="Disordered" evidence="6">
    <location>
        <begin position="465"/>
        <end position="485"/>
    </location>
</feature>
<dbReference type="InterPro" id="IPR051945">
    <property type="entry name" value="RRM_MRD1_RNA_proc_ribogen"/>
</dbReference>
<dbReference type="RefSeq" id="XP_025365166.1">
    <property type="nucleotide sequence ID" value="XM_025503702.1"/>
</dbReference>
<name>A0A316UZZ6_9BASI</name>
<evidence type="ECO:0000256" key="3">
    <source>
        <dbReference type="ARBA" id="ARBA00022884"/>
    </source>
</evidence>
<feature type="region of interest" description="Disordered" evidence="6">
    <location>
        <begin position="1"/>
        <end position="27"/>
    </location>
</feature>
<feature type="domain" description="RRM" evidence="7">
    <location>
        <begin position="44"/>
        <end position="123"/>
    </location>
</feature>
<dbReference type="EMBL" id="KZ819662">
    <property type="protein sequence ID" value="PWN30554.1"/>
    <property type="molecule type" value="Genomic_DNA"/>
</dbReference>
<feature type="compositionally biased region" description="Acidic residues" evidence="6">
    <location>
        <begin position="970"/>
        <end position="990"/>
    </location>
</feature>
<feature type="domain" description="RRM" evidence="7">
    <location>
        <begin position="557"/>
        <end position="630"/>
    </location>
</feature>
<feature type="region of interest" description="Disordered" evidence="6">
    <location>
        <begin position="503"/>
        <end position="556"/>
    </location>
</feature>
<dbReference type="CDD" id="cd12676">
    <property type="entry name" value="RRM3_Nop4p"/>
    <property type="match status" value="1"/>
</dbReference>
<protein>
    <recommendedName>
        <fullName evidence="7">RRM domain-containing protein</fullName>
    </recommendedName>
</protein>
<dbReference type="FunFam" id="3.30.70.330:FF:000406">
    <property type="entry name" value="Related to Nucleolar protein NOP4"/>
    <property type="match status" value="1"/>
</dbReference>
<feature type="region of interest" description="Disordered" evidence="6">
    <location>
        <begin position="803"/>
        <end position="823"/>
    </location>
</feature>
<feature type="compositionally biased region" description="Acidic residues" evidence="6">
    <location>
        <begin position="353"/>
        <end position="393"/>
    </location>
</feature>
<dbReference type="GO" id="GO:0003729">
    <property type="term" value="F:mRNA binding"/>
    <property type="evidence" value="ECO:0007669"/>
    <property type="project" value="TreeGrafter"/>
</dbReference>
<keyword evidence="4" id="KW-0539">Nucleus</keyword>
<dbReference type="InterPro" id="IPR000504">
    <property type="entry name" value="RRM_dom"/>
</dbReference>
<dbReference type="InterPro" id="IPR034808">
    <property type="entry name" value="Nop4p_RRM3"/>
</dbReference>
<evidence type="ECO:0000256" key="2">
    <source>
        <dbReference type="ARBA" id="ARBA00022737"/>
    </source>
</evidence>
<evidence type="ECO:0000256" key="1">
    <source>
        <dbReference type="ARBA" id="ARBA00004123"/>
    </source>
</evidence>
<keyword evidence="3 5" id="KW-0694">RNA-binding</keyword>
<accession>A0A316UZZ6</accession>
<dbReference type="STRING" id="1569628.A0A316UZZ6"/>
<proteinExistence type="predicted"/>
<feature type="compositionally biased region" description="Basic and acidic residues" evidence="6">
    <location>
        <begin position="951"/>
        <end position="969"/>
    </location>
</feature>
<dbReference type="SMART" id="SM00360">
    <property type="entry name" value="RRM"/>
    <property type="match status" value="4"/>
</dbReference>
<feature type="compositionally biased region" description="Basic residues" evidence="6">
    <location>
        <begin position="468"/>
        <end position="481"/>
    </location>
</feature>
<dbReference type="InterPro" id="IPR035979">
    <property type="entry name" value="RBD_domain_sf"/>
</dbReference>
<dbReference type="OrthoDB" id="267048at2759"/>
<sequence length="1057" mass="115210">MPPKRYFEQSQDGAAASSKPEAVDAAKAGPSKAAAAAADSARKSTLFVSRLPFSATTTDLQTLFSDVGPLRRAFVVTDPNTKTSKGVGYVTFAVPEDAERALTELQGRKLDGKRAIAISWADAKPAKGETYSAEDIAARKRQRVAAPASGPPAAARTHDPTAKDPDAIRTVILSGLATCKPAADSKTLYKRARKIGDVENVLYPFANDSDVAHVVFRTPNHAAEAVTKLHAHTFKGAQLSAVLKKRADGAAKLNARMRPETKERMEKMRLEVAANSKGQTAAPLPQLDSIPVAGVKHDSRLIIRNLPFDVDAADLRAVFLPFGPVYKIDVPQKVAASSDKEAKTAPPAPIEVKDEEASDQEETSDDDEEDSDDDEEDEENEEEDVESNEEEGADAPTTEIKEEEDDAVKLPPASATASTPAPISRNKGRGFAFVWMVSRADAARALEGVNGRAIRHGEAEKVAAKIAKGSRGRQTARAKLKAVRDSAQPERVVAVDWALGKSEWQKKEEEAQDDDAEEEGDDDDEAGSDEDDSDDDAASASGSETAKPALPTPSEGTTLFVRNLPFEATEPELLGLFKQFGPVRYARITMDRSTDPPRSKGTGFVCFWNRDDAVEALRRAREVEEEAGTNRTTTGGAPTGANATAVQNPFSMTTSVLTADPSAPLTASFNLRGRILNVIPAVEREKADMLTAAGAKARQKQDKRNTYLMREGVPLPNTDLASQLSSNDKEIERRLASFTQRKSQLAVNPSLFISKTRLSVRQLPLFCTDRMLKRLAIHAIKTFKAEATAGSRPDLDADELADRTFSPASKPPKKGERSTSVVQSKIVKALDRPDPITGAPGGRSKGFGFLEMRSFHEALRVLRWANANKDVQKLMAEWHVEELEDLKKKMETELAASPGNADLSTRLKRVSGRLDDFKRGGASAVDKAERGGLLFVEFAIENATVVKQRRDRAEQNRRNAERRKARDAGEEVSEDEEVEEGEEEEEEDIDDRGRAPRRANWNQSTKKKGGSDDMQLRRAREQASNKVSRAKNEPQKMGQAVGGVIGRKRAERKKGRK</sequence>
<evidence type="ECO:0000313" key="9">
    <source>
        <dbReference type="Proteomes" id="UP000245884"/>
    </source>
</evidence>
<keyword evidence="9" id="KW-1185">Reference proteome</keyword>
<feature type="region of interest" description="Disordered" evidence="6">
    <location>
        <begin position="948"/>
        <end position="1057"/>
    </location>
</feature>
<reference evidence="8 9" key="1">
    <citation type="journal article" date="2018" name="Mol. Biol. Evol.">
        <title>Broad Genomic Sampling Reveals a Smut Pathogenic Ancestry of the Fungal Clade Ustilaginomycotina.</title>
        <authorList>
            <person name="Kijpornyongpan T."/>
            <person name="Mondo S.J."/>
            <person name="Barry K."/>
            <person name="Sandor L."/>
            <person name="Lee J."/>
            <person name="Lipzen A."/>
            <person name="Pangilinan J."/>
            <person name="LaButti K."/>
            <person name="Hainaut M."/>
            <person name="Henrissat B."/>
            <person name="Grigoriev I.V."/>
            <person name="Spatafora J.W."/>
            <person name="Aime M.C."/>
        </authorList>
    </citation>
    <scope>NUCLEOTIDE SEQUENCE [LARGE SCALE GENOMIC DNA]</scope>
    <source>
        <strain evidence="8 9">MCA 5214</strain>
    </source>
</reference>
<dbReference type="Pfam" id="PF00076">
    <property type="entry name" value="RRM_1"/>
    <property type="match status" value="2"/>
</dbReference>
<dbReference type="PANTHER" id="PTHR48039">
    <property type="entry name" value="RNA-BINDING MOTIF PROTEIN 14B"/>
    <property type="match status" value="1"/>
</dbReference>
<feature type="compositionally biased region" description="Low complexity" evidence="6">
    <location>
        <begin position="629"/>
        <end position="642"/>
    </location>
</feature>
<feature type="compositionally biased region" description="Acidic residues" evidence="6">
    <location>
        <begin position="510"/>
        <end position="537"/>
    </location>
</feature>
<dbReference type="Gene3D" id="3.30.70.330">
    <property type="match status" value="3"/>
</dbReference>
<comment type="subcellular location">
    <subcellularLocation>
        <location evidence="1">Nucleus</location>
    </subcellularLocation>
</comment>
<dbReference type="CDD" id="cd12413">
    <property type="entry name" value="RRM1_RBM28_like"/>
    <property type="match status" value="1"/>
</dbReference>
<feature type="compositionally biased region" description="Low complexity" evidence="6">
    <location>
        <begin position="411"/>
        <end position="422"/>
    </location>
</feature>
<evidence type="ECO:0000256" key="6">
    <source>
        <dbReference type="SAM" id="MobiDB-lite"/>
    </source>
</evidence>
<feature type="domain" description="RRM" evidence="7">
    <location>
        <begin position="299"/>
        <end position="469"/>
    </location>
</feature>
<dbReference type="InterPro" id="IPR012677">
    <property type="entry name" value="Nucleotide-bd_a/b_plait_sf"/>
</dbReference>
<dbReference type="GO" id="GO:0005730">
    <property type="term" value="C:nucleolus"/>
    <property type="evidence" value="ECO:0007669"/>
    <property type="project" value="TreeGrafter"/>
</dbReference>
<dbReference type="PROSITE" id="PS50102">
    <property type="entry name" value="RRM"/>
    <property type="match status" value="3"/>
</dbReference>
<dbReference type="PANTHER" id="PTHR48039:SF5">
    <property type="entry name" value="RNA-BINDING PROTEIN 28"/>
    <property type="match status" value="1"/>
</dbReference>
<evidence type="ECO:0000313" key="8">
    <source>
        <dbReference type="EMBL" id="PWN30554.1"/>
    </source>
</evidence>
<keyword evidence="2" id="KW-0677">Repeat</keyword>
<evidence type="ECO:0000259" key="7">
    <source>
        <dbReference type="PROSITE" id="PS50102"/>
    </source>
</evidence>
<dbReference type="SUPFAM" id="SSF54928">
    <property type="entry name" value="RNA-binding domain, RBD"/>
    <property type="match status" value="3"/>
</dbReference>
<gene>
    <name evidence="8" type="ORF">BDZ90DRAFT_17291</name>
</gene>
<evidence type="ECO:0000256" key="5">
    <source>
        <dbReference type="PROSITE-ProRule" id="PRU00176"/>
    </source>
</evidence>
<feature type="compositionally biased region" description="Low complexity" evidence="6">
    <location>
        <begin position="145"/>
        <end position="155"/>
    </location>
</feature>
<feature type="region of interest" description="Disordered" evidence="6">
    <location>
        <begin position="334"/>
        <end position="427"/>
    </location>
</feature>
<feature type="region of interest" description="Disordered" evidence="6">
    <location>
        <begin position="143"/>
        <end position="162"/>
    </location>
</feature>
<dbReference type="Proteomes" id="UP000245884">
    <property type="component" value="Unassembled WGS sequence"/>
</dbReference>